<name>A0ABU5CDZ4_9BACI</name>
<accession>A0ABU5CDZ4</accession>
<keyword evidence="2" id="KW-1185">Reference proteome</keyword>
<reference evidence="1 2" key="1">
    <citation type="submission" date="2023-10" db="EMBL/GenBank/DDBJ databases">
        <title>179-bfca-hs.</title>
        <authorList>
            <person name="Miliotis G."/>
            <person name="Sengupta P."/>
            <person name="Hameed A."/>
            <person name="Chuvochina M."/>
            <person name="Mcdonagh F."/>
            <person name="Simpson A.C."/>
            <person name="Singh N.K."/>
            <person name="Rekha P.D."/>
            <person name="Raman K."/>
            <person name="Hugenholtz P."/>
            <person name="Venkateswaran K."/>
        </authorList>
    </citation>
    <scope>NUCLEOTIDE SEQUENCE [LARGE SCALE GENOMIC DNA]</scope>
    <source>
        <strain evidence="1 2">179-BFC-A-HS</strain>
    </source>
</reference>
<protein>
    <recommendedName>
        <fullName evidence="3">N-acetyltransferase domain-containing protein</fullName>
    </recommendedName>
</protein>
<evidence type="ECO:0000313" key="1">
    <source>
        <dbReference type="EMBL" id="MDY0404552.1"/>
    </source>
</evidence>
<dbReference type="EMBL" id="JAROCA020000001">
    <property type="protein sequence ID" value="MDY0404552.1"/>
    <property type="molecule type" value="Genomic_DNA"/>
</dbReference>
<gene>
    <name evidence="1" type="ORF">P5G51_003235</name>
</gene>
<proteinExistence type="predicted"/>
<evidence type="ECO:0008006" key="3">
    <source>
        <dbReference type="Google" id="ProtNLM"/>
    </source>
</evidence>
<sequence>MKIVAAYRIPKPEIDQFLQTTDKVNKENLLENGYVLVIGDKIKGCFILQPVEPEIYWLKQLHIAPEAAGKLPVLLETIVQMTKEKQAEKLYVQSHQPVVDILLDALQFYPQKQGIQQVNKQKNGGKWWAYKVS</sequence>
<dbReference type="RefSeq" id="WP_306065351.1">
    <property type="nucleotide sequence ID" value="NZ_JAROCA020000001.1"/>
</dbReference>
<evidence type="ECO:0000313" key="2">
    <source>
        <dbReference type="Proteomes" id="UP001228376"/>
    </source>
</evidence>
<dbReference type="Gene3D" id="3.40.630.30">
    <property type="match status" value="1"/>
</dbReference>
<comment type="caution">
    <text evidence="1">The sequence shown here is derived from an EMBL/GenBank/DDBJ whole genome shotgun (WGS) entry which is preliminary data.</text>
</comment>
<organism evidence="1 2">
    <name type="scientific">Tigheibacillus jepli</name>
    <dbReference type="NCBI Taxonomy" id="3035914"/>
    <lineage>
        <taxon>Bacteria</taxon>
        <taxon>Bacillati</taxon>
        <taxon>Bacillota</taxon>
        <taxon>Bacilli</taxon>
        <taxon>Bacillales</taxon>
        <taxon>Bacillaceae</taxon>
        <taxon>Tigheibacillus</taxon>
    </lineage>
</organism>
<dbReference type="Proteomes" id="UP001228376">
    <property type="component" value="Unassembled WGS sequence"/>
</dbReference>